<evidence type="ECO:0000313" key="4">
    <source>
        <dbReference type="Proteomes" id="UP000186922"/>
    </source>
</evidence>
<dbReference type="AlphaFoldDB" id="A0A1D1UY98"/>
<feature type="domain" description="Reverse transcriptase" evidence="2">
    <location>
        <begin position="4"/>
        <end position="77"/>
    </location>
</feature>
<organism evidence="3 4">
    <name type="scientific">Ramazzottius varieornatus</name>
    <name type="common">Water bear</name>
    <name type="synonym">Tardigrade</name>
    <dbReference type="NCBI Taxonomy" id="947166"/>
    <lineage>
        <taxon>Eukaryota</taxon>
        <taxon>Metazoa</taxon>
        <taxon>Ecdysozoa</taxon>
        <taxon>Tardigrada</taxon>
        <taxon>Eutardigrada</taxon>
        <taxon>Parachela</taxon>
        <taxon>Hypsibioidea</taxon>
        <taxon>Ramazzottiidae</taxon>
        <taxon>Ramazzottius</taxon>
    </lineage>
</organism>
<protein>
    <recommendedName>
        <fullName evidence="2">Reverse transcriptase domain-containing protein</fullName>
    </recommendedName>
</protein>
<accession>A0A1D1UY98</accession>
<comment type="caution">
    <text evidence="3">The sequence shown here is derived from an EMBL/GenBank/DDBJ whole genome shotgun (WGS) entry which is preliminary data.</text>
</comment>
<proteinExistence type="predicted"/>
<dbReference type="InterPro" id="IPR043502">
    <property type="entry name" value="DNA/RNA_pol_sf"/>
</dbReference>
<sequence length="135" mass="14346">MEAARGLQQGDPLGPLLFCLVIENLTQTLKSPLNVWFLDDDSIGGEIGRVLSDLQVVVEEGRKLGLELNPSKCELFAFGGSLQERHASQEAAATACPGPLPPKELPLSTQAPLHPSVLSRLEGPVGLGRLRRGGS</sequence>
<dbReference type="InterPro" id="IPR000477">
    <property type="entry name" value="RT_dom"/>
</dbReference>
<dbReference type="SUPFAM" id="SSF56672">
    <property type="entry name" value="DNA/RNA polymerases"/>
    <property type="match status" value="1"/>
</dbReference>
<dbReference type="OrthoDB" id="7433202at2759"/>
<dbReference type="Proteomes" id="UP000186922">
    <property type="component" value="Unassembled WGS sequence"/>
</dbReference>
<dbReference type="Pfam" id="PF00078">
    <property type="entry name" value="RVT_1"/>
    <property type="match status" value="1"/>
</dbReference>
<evidence type="ECO:0000313" key="3">
    <source>
        <dbReference type="EMBL" id="GAU91118.1"/>
    </source>
</evidence>
<evidence type="ECO:0000259" key="2">
    <source>
        <dbReference type="Pfam" id="PF00078"/>
    </source>
</evidence>
<feature type="region of interest" description="Disordered" evidence="1">
    <location>
        <begin position="89"/>
        <end position="120"/>
    </location>
</feature>
<name>A0A1D1UY98_RAMVA</name>
<reference evidence="3 4" key="1">
    <citation type="journal article" date="2016" name="Nat. Commun.">
        <title>Extremotolerant tardigrade genome and improved radiotolerance of human cultured cells by tardigrade-unique protein.</title>
        <authorList>
            <person name="Hashimoto T."/>
            <person name="Horikawa D.D."/>
            <person name="Saito Y."/>
            <person name="Kuwahara H."/>
            <person name="Kozuka-Hata H."/>
            <person name="Shin-I T."/>
            <person name="Minakuchi Y."/>
            <person name="Ohishi K."/>
            <person name="Motoyama A."/>
            <person name="Aizu T."/>
            <person name="Enomoto A."/>
            <person name="Kondo K."/>
            <person name="Tanaka S."/>
            <person name="Hara Y."/>
            <person name="Koshikawa S."/>
            <person name="Sagara H."/>
            <person name="Miura T."/>
            <person name="Yokobori S."/>
            <person name="Miyagawa K."/>
            <person name="Suzuki Y."/>
            <person name="Kubo T."/>
            <person name="Oyama M."/>
            <person name="Kohara Y."/>
            <person name="Fujiyama A."/>
            <person name="Arakawa K."/>
            <person name="Katayama T."/>
            <person name="Toyoda A."/>
            <person name="Kunieda T."/>
        </authorList>
    </citation>
    <scope>NUCLEOTIDE SEQUENCE [LARGE SCALE GENOMIC DNA]</scope>
    <source>
        <strain evidence="3 4">YOKOZUNA-1</strain>
    </source>
</reference>
<keyword evidence="4" id="KW-1185">Reference proteome</keyword>
<evidence type="ECO:0000256" key="1">
    <source>
        <dbReference type="SAM" id="MobiDB-lite"/>
    </source>
</evidence>
<gene>
    <name evidence="3" type="primary">RvY_03436</name>
    <name evidence="3" type="synonym">RvY_03436.1</name>
    <name evidence="3" type="ORF">RvY_03436-1</name>
</gene>
<dbReference type="EMBL" id="BDGG01000002">
    <property type="protein sequence ID" value="GAU91118.1"/>
    <property type="molecule type" value="Genomic_DNA"/>
</dbReference>